<dbReference type="EMBL" id="JAPQKH010000005">
    <property type="protein sequence ID" value="KAJ5097509.1"/>
    <property type="molecule type" value="Genomic_DNA"/>
</dbReference>
<evidence type="ECO:0000256" key="1">
    <source>
        <dbReference type="ARBA" id="ARBA00004123"/>
    </source>
</evidence>
<dbReference type="SMART" id="SM00906">
    <property type="entry name" value="Fungal_trans"/>
    <property type="match status" value="1"/>
</dbReference>
<evidence type="ECO:0000313" key="10">
    <source>
        <dbReference type="EMBL" id="KAJ5097509.1"/>
    </source>
</evidence>
<dbReference type="GO" id="GO:0045944">
    <property type="term" value="P:positive regulation of transcription by RNA polymerase II"/>
    <property type="evidence" value="ECO:0007669"/>
    <property type="project" value="TreeGrafter"/>
</dbReference>
<dbReference type="AlphaFoldDB" id="A0A9W9FC98"/>
<dbReference type="PANTHER" id="PTHR47782">
    <property type="entry name" value="ZN(II)2CYS6 TRANSCRIPTION FACTOR (EUROFUNG)-RELATED"/>
    <property type="match status" value="1"/>
</dbReference>
<feature type="domain" description="Xylanolytic transcriptional activator regulatory" evidence="9">
    <location>
        <begin position="192"/>
        <end position="263"/>
    </location>
</feature>
<dbReference type="GO" id="GO:0006351">
    <property type="term" value="P:DNA-templated transcription"/>
    <property type="evidence" value="ECO:0007669"/>
    <property type="project" value="InterPro"/>
</dbReference>
<reference evidence="10" key="2">
    <citation type="journal article" date="2023" name="IMA Fungus">
        <title>Comparative genomic study of the Penicillium genus elucidates a diverse pangenome and 15 lateral gene transfer events.</title>
        <authorList>
            <person name="Petersen C."/>
            <person name="Sorensen T."/>
            <person name="Nielsen M.R."/>
            <person name="Sondergaard T.E."/>
            <person name="Sorensen J.L."/>
            <person name="Fitzpatrick D.A."/>
            <person name="Frisvad J.C."/>
            <person name="Nielsen K.L."/>
        </authorList>
    </citation>
    <scope>NUCLEOTIDE SEQUENCE</scope>
    <source>
        <strain evidence="10">IBT 30069</strain>
    </source>
</reference>
<dbReference type="OrthoDB" id="25921at2759"/>
<proteinExistence type="predicted"/>
<gene>
    <name evidence="10" type="ORF">N7456_008230</name>
</gene>
<dbReference type="GO" id="GO:0005634">
    <property type="term" value="C:nucleus"/>
    <property type="evidence" value="ECO:0007669"/>
    <property type="project" value="UniProtKB-SubCell"/>
</dbReference>
<dbReference type="GO" id="GO:0043565">
    <property type="term" value="F:sequence-specific DNA binding"/>
    <property type="evidence" value="ECO:0007669"/>
    <property type="project" value="TreeGrafter"/>
</dbReference>
<evidence type="ECO:0000256" key="3">
    <source>
        <dbReference type="ARBA" id="ARBA00022833"/>
    </source>
</evidence>
<dbReference type="Proteomes" id="UP001149165">
    <property type="component" value="Unassembled WGS sequence"/>
</dbReference>
<keyword evidence="11" id="KW-1185">Reference proteome</keyword>
<organism evidence="10 11">
    <name type="scientific">Penicillium angulare</name>
    <dbReference type="NCBI Taxonomy" id="116970"/>
    <lineage>
        <taxon>Eukaryota</taxon>
        <taxon>Fungi</taxon>
        <taxon>Dikarya</taxon>
        <taxon>Ascomycota</taxon>
        <taxon>Pezizomycotina</taxon>
        <taxon>Eurotiomycetes</taxon>
        <taxon>Eurotiomycetidae</taxon>
        <taxon>Eurotiales</taxon>
        <taxon>Aspergillaceae</taxon>
        <taxon>Penicillium</taxon>
    </lineage>
</organism>
<evidence type="ECO:0000256" key="6">
    <source>
        <dbReference type="ARBA" id="ARBA00023163"/>
    </source>
</evidence>
<evidence type="ECO:0000259" key="9">
    <source>
        <dbReference type="SMART" id="SM00906"/>
    </source>
</evidence>
<dbReference type="GO" id="GO:0000981">
    <property type="term" value="F:DNA-binding transcription factor activity, RNA polymerase II-specific"/>
    <property type="evidence" value="ECO:0007669"/>
    <property type="project" value="TreeGrafter"/>
</dbReference>
<keyword evidence="4" id="KW-0805">Transcription regulation</keyword>
<dbReference type="Pfam" id="PF04082">
    <property type="entry name" value="Fungal_trans"/>
    <property type="match status" value="1"/>
</dbReference>
<dbReference type="InterPro" id="IPR007219">
    <property type="entry name" value="XnlR_reg_dom"/>
</dbReference>
<protein>
    <recommendedName>
        <fullName evidence="9">Xylanolytic transcriptional activator regulatory domain-containing protein</fullName>
    </recommendedName>
</protein>
<evidence type="ECO:0000256" key="7">
    <source>
        <dbReference type="ARBA" id="ARBA00023242"/>
    </source>
</evidence>
<keyword evidence="6" id="KW-0804">Transcription</keyword>
<feature type="region of interest" description="Disordered" evidence="8">
    <location>
        <begin position="1"/>
        <end position="29"/>
    </location>
</feature>
<evidence type="ECO:0000256" key="5">
    <source>
        <dbReference type="ARBA" id="ARBA00023125"/>
    </source>
</evidence>
<evidence type="ECO:0000313" key="11">
    <source>
        <dbReference type="Proteomes" id="UP001149165"/>
    </source>
</evidence>
<dbReference type="InterPro" id="IPR052202">
    <property type="entry name" value="Yeast_MetPath_Reg"/>
</dbReference>
<keyword evidence="2" id="KW-0479">Metal-binding</keyword>
<dbReference type="GO" id="GO:0008270">
    <property type="term" value="F:zinc ion binding"/>
    <property type="evidence" value="ECO:0007669"/>
    <property type="project" value="InterPro"/>
</dbReference>
<keyword evidence="5" id="KW-0238">DNA-binding</keyword>
<comment type="caution">
    <text evidence="10">The sequence shown here is derived from an EMBL/GenBank/DDBJ whole genome shotgun (WGS) entry which is preliminary data.</text>
</comment>
<keyword evidence="3" id="KW-0862">Zinc</keyword>
<evidence type="ECO:0000256" key="8">
    <source>
        <dbReference type="SAM" id="MobiDB-lite"/>
    </source>
</evidence>
<sequence length="619" mass="69989">MHSHSSISHDSHDAIWTDDPAQYPQSSSEKKYQSLYKKLREELPPREEALALTHTYIQSIHPDFPVLDPKSLLSALDALYTSPSYASETQEFPKGWPKQLPAFKWNKKIVDIGLDDTDIPPMASVAFLIFTIFNLAAIIKVRRRLYGSAPDRYYQSSMIFAPECFSQVSLYTVQALIMLIIHCIHTPADANLWTLIHIGMSYCIELGLHRDHPEDDEHTKELNQLVFYTMYGLDRSISSIQGRPLGFRDECFDVKVPRIPEVVVSNGEPSIPWLTAGIIRYAHHNFKLQQIVSSIKTQLYHHGDRSESAWAEDPLLVQQKINSRLKSWWESVFDDGFNIQGVDGRYLRVWRLKLRIRYHTAKVLLFQPSQVIQHPSDDSLHIVFDSATSILDDYQLLHDSSNLDYGWRTVQNTFSAGAALIYSFWMSRAVQNQTNAMGISKTLRICTSLLSIGGEWWPSAKASLSNFGAVVDLTIQRTHSMPRRPKQQRLAMSTIRPSDAGHMNQVVGEIPAGLAPTMPNVPSFGALVSGPTVAPIAAGYSSQNWPMVDGGNTDHLPSNLHMTSVHPLDLRDSPSYDNTEAEYFPEIEHFFADFDRSDFSWSVPMTEAERTADFGPILP</sequence>
<comment type="subcellular location">
    <subcellularLocation>
        <location evidence="1">Nucleus</location>
    </subcellularLocation>
</comment>
<evidence type="ECO:0000256" key="2">
    <source>
        <dbReference type="ARBA" id="ARBA00022723"/>
    </source>
</evidence>
<evidence type="ECO:0000256" key="4">
    <source>
        <dbReference type="ARBA" id="ARBA00023015"/>
    </source>
</evidence>
<reference evidence="10" key="1">
    <citation type="submission" date="2022-11" db="EMBL/GenBank/DDBJ databases">
        <authorList>
            <person name="Petersen C."/>
        </authorList>
    </citation>
    <scope>NUCLEOTIDE SEQUENCE</scope>
    <source>
        <strain evidence="10">IBT 30069</strain>
    </source>
</reference>
<keyword evidence="7" id="KW-0539">Nucleus</keyword>
<dbReference type="CDD" id="cd12148">
    <property type="entry name" value="fungal_TF_MHR"/>
    <property type="match status" value="1"/>
</dbReference>
<name>A0A9W9FC98_9EURO</name>
<accession>A0A9W9FC98</accession>
<dbReference type="PANTHER" id="PTHR47782:SF1">
    <property type="entry name" value="PYRIMIDINE PATHWAY REGULATORY PROTEIN 1"/>
    <property type="match status" value="1"/>
</dbReference>